<dbReference type="Proteomes" id="UP000024635">
    <property type="component" value="Unassembled WGS sequence"/>
</dbReference>
<evidence type="ECO:0008006" key="3">
    <source>
        <dbReference type="Google" id="ProtNLM"/>
    </source>
</evidence>
<name>A0A016V4T2_9BILA</name>
<accession>A0A016V4T2</accession>
<gene>
    <name evidence="1" type="primary">Acey_s0018.g3657</name>
    <name evidence="1" type="ORF">Y032_0018g3657</name>
</gene>
<reference evidence="2" key="1">
    <citation type="journal article" date="2015" name="Nat. Genet.">
        <title>The genome and transcriptome of the zoonotic hookworm Ancylostoma ceylanicum identify infection-specific gene families.</title>
        <authorList>
            <person name="Schwarz E.M."/>
            <person name="Hu Y."/>
            <person name="Antoshechkin I."/>
            <person name="Miller M.M."/>
            <person name="Sternberg P.W."/>
            <person name="Aroian R.V."/>
        </authorList>
    </citation>
    <scope>NUCLEOTIDE SEQUENCE</scope>
    <source>
        <strain evidence="2">HY135</strain>
    </source>
</reference>
<keyword evidence="2" id="KW-1185">Reference proteome</keyword>
<evidence type="ECO:0000313" key="1">
    <source>
        <dbReference type="EMBL" id="EYC22002.1"/>
    </source>
</evidence>
<comment type="caution">
    <text evidence="1">The sequence shown here is derived from an EMBL/GenBank/DDBJ whole genome shotgun (WGS) entry which is preliminary data.</text>
</comment>
<dbReference type="EMBL" id="JARK01001354">
    <property type="protein sequence ID" value="EYC22002.1"/>
    <property type="molecule type" value="Genomic_DNA"/>
</dbReference>
<sequence>MKFEYQSLISSCWTVLYADPKNQVKGSALSPLLFMVVTDAITQGLQELEPWTLLFADDMLASEDEHELELRMQA</sequence>
<evidence type="ECO:0000313" key="2">
    <source>
        <dbReference type="Proteomes" id="UP000024635"/>
    </source>
</evidence>
<dbReference type="AlphaFoldDB" id="A0A016V4T2"/>
<dbReference type="OrthoDB" id="418748at2759"/>
<proteinExistence type="predicted"/>
<protein>
    <recommendedName>
        <fullName evidence="3">Reverse transcriptase domain-containing protein</fullName>
    </recommendedName>
</protein>
<organism evidence="1 2">
    <name type="scientific">Ancylostoma ceylanicum</name>
    <dbReference type="NCBI Taxonomy" id="53326"/>
    <lineage>
        <taxon>Eukaryota</taxon>
        <taxon>Metazoa</taxon>
        <taxon>Ecdysozoa</taxon>
        <taxon>Nematoda</taxon>
        <taxon>Chromadorea</taxon>
        <taxon>Rhabditida</taxon>
        <taxon>Rhabditina</taxon>
        <taxon>Rhabditomorpha</taxon>
        <taxon>Strongyloidea</taxon>
        <taxon>Ancylostomatidae</taxon>
        <taxon>Ancylostomatinae</taxon>
        <taxon>Ancylostoma</taxon>
    </lineage>
</organism>